<dbReference type="InterPro" id="IPR010775">
    <property type="entry name" value="DUF1365"/>
</dbReference>
<proteinExistence type="predicted"/>
<reference evidence="2" key="2">
    <citation type="submission" date="2015-01" db="EMBL/GenBank/DDBJ databases">
        <title>Evolutionary Origins and Diversification of the Mycorrhizal Mutualists.</title>
        <authorList>
            <consortium name="DOE Joint Genome Institute"/>
            <consortium name="Mycorrhizal Genomics Consortium"/>
            <person name="Kohler A."/>
            <person name="Kuo A."/>
            <person name="Nagy L.G."/>
            <person name="Floudas D."/>
            <person name="Copeland A."/>
            <person name="Barry K.W."/>
            <person name="Cichocki N."/>
            <person name="Veneault-Fourrey C."/>
            <person name="LaButti K."/>
            <person name="Lindquist E.A."/>
            <person name="Lipzen A."/>
            <person name="Lundell T."/>
            <person name="Morin E."/>
            <person name="Murat C."/>
            <person name="Riley R."/>
            <person name="Ohm R."/>
            <person name="Sun H."/>
            <person name="Tunlid A."/>
            <person name="Henrissat B."/>
            <person name="Grigoriev I.V."/>
            <person name="Hibbett D.S."/>
            <person name="Martin F."/>
        </authorList>
    </citation>
    <scope>NUCLEOTIDE SEQUENCE [LARGE SCALE GENOMIC DNA]</scope>
    <source>
        <strain evidence="2">F 1598</strain>
    </source>
</reference>
<dbReference type="Pfam" id="PF07103">
    <property type="entry name" value="DUF1365"/>
    <property type="match status" value="1"/>
</dbReference>
<gene>
    <name evidence="1" type="ORF">PILCRDRAFT_4823</name>
</gene>
<dbReference type="Proteomes" id="UP000054166">
    <property type="component" value="Unassembled WGS sequence"/>
</dbReference>
<dbReference type="OrthoDB" id="3340520at2759"/>
<organism evidence="1 2">
    <name type="scientific">Piloderma croceum (strain F 1598)</name>
    <dbReference type="NCBI Taxonomy" id="765440"/>
    <lineage>
        <taxon>Eukaryota</taxon>
        <taxon>Fungi</taxon>
        <taxon>Dikarya</taxon>
        <taxon>Basidiomycota</taxon>
        <taxon>Agaricomycotina</taxon>
        <taxon>Agaricomycetes</taxon>
        <taxon>Agaricomycetidae</taxon>
        <taxon>Atheliales</taxon>
        <taxon>Atheliaceae</taxon>
        <taxon>Piloderma</taxon>
    </lineage>
</organism>
<keyword evidence="2" id="KW-1185">Reference proteome</keyword>
<sequence>MDEVQGMPPLCLKDKLIQVLEERGYDGHLLEDAWMMTMPSFLGWAGINPLTVYFCYKSDNDLWITVLEVHNTFGEGHVYIMEIAHGEDDEPLVGFDHQWTIPRALHVSPFNDRSGFYRIAVKSPSHSPSSSVPLVPPHPVIRIHLLSPSNQVPKPSENSSQVPGSLKFMATLRPTVATPLTTFSLLSALCRMPFTLLLTFPRILYQAKSLHYEKRLDVFIRPEPFPVALGPGLADRVIGGGIKWQNQSTLESHVTRIVEQFLSRRVNDTGITVTLVSGNPSIPQRTFVPATTCGTKLNRHLTIHYLSPRFFTLLFQSPSAAHAYLLGCASERIFTASSTDLFMTIFASNTNYPQASLTSSFMSPLSMQQRIRRRPVPLPLLTSPLLPIPAAHPLDSPSIHHQLISATILCGLLFFDNLEKWTFNAMHARLVPGNEPWKKWVRAERVLAEGYNEDVHSILKSDAVDCADEINAPFSSPVQKLMGTNDIPSAAESSSIRNVLSQAASDLSRLDMEIERQKAVLDRLVHKRAAVQKLADEHRILVSPLRRFPTELLSEIFLLSLPDSSTFRATEPPCLLGQICSLWRRIALSTPMLWSSLSVELWRRDADAEATLTKIWLQRSGNCPLSLTCADRPYPSYTSFGDLTIHPALDVIVSCSGRWADVRLDVPINVLHRLNTASSAMPHLTSLELRGTGSSPLTCSLDIFATAPHLRRITLANIAVQHLRVPWMQMTVCDVTHDNVKDCLDILSMSPNLRQCTFNSITITSLAYPAIVRHEQLRFLSLTYTIPRNEGGICAAMADLLDHLTLPALCDFKLMLLSRGPHRIPKPENWPQESLLLFLSRSSCPISRLSIYGATDEQLLQCLMLAPSVVVLDISSPNTYSNKLLRGLTVPAQMDGRSAIAPNLQHIRYTGVYAFEFSTLVGMVVSRWRCDDSSVQSTDRSESGVMPLQSVGLYGHFQGQSITEDDSLNIKRLESLKNEGLAIIIERFL</sequence>
<protein>
    <submittedName>
        <fullName evidence="1">Uncharacterized protein</fullName>
    </submittedName>
</protein>
<dbReference type="PANTHER" id="PTHR33973">
    <property type="entry name" value="OS07G0153300 PROTEIN"/>
    <property type="match status" value="1"/>
</dbReference>
<dbReference type="PANTHER" id="PTHR33973:SF4">
    <property type="entry name" value="OS07G0153300 PROTEIN"/>
    <property type="match status" value="1"/>
</dbReference>
<evidence type="ECO:0000313" key="2">
    <source>
        <dbReference type="Proteomes" id="UP000054166"/>
    </source>
</evidence>
<reference evidence="1 2" key="1">
    <citation type="submission" date="2014-04" db="EMBL/GenBank/DDBJ databases">
        <authorList>
            <consortium name="DOE Joint Genome Institute"/>
            <person name="Kuo A."/>
            <person name="Tarkka M."/>
            <person name="Buscot F."/>
            <person name="Kohler A."/>
            <person name="Nagy L.G."/>
            <person name="Floudas D."/>
            <person name="Copeland A."/>
            <person name="Barry K.W."/>
            <person name="Cichocki N."/>
            <person name="Veneault-Fourrey C."/>
            <person name="LaButti K."/>
            <person name="Lindquist E.A."/>
            <person name="Lipzen A."/>
            <person name="Lundell T."/>
            <person name="Morin E."/>
            <person name="Murat C."/>
            <person name="Sun H."/>
            <person name="Tunlid A."/>
            <person name="Henrissat B."/>
            <person name="Grigoriev I.V."/>
            <person name="Hibbett D.S."/>
            <person name="Martin F."/>
            <person name="Nordberg H.P."/>
            <person name="Cantor M.N."/>
            <person name="Hua S.X."/>
        </authorList>
    </citation>
    <scope>NUCLEOTIDE SEQUENCE [LARGE SCALE GENOMIC DNA]</scope>
    <source>
        <strain evidence="1 2">F 1598</strain>
    </source>
</reference>
<dbReference type="EMBL" id="KN832982">
    <property type="protein sequence ID" value="KIM86316.1"/>
    <property type="molecule type" value="Genomic_DNA"/>
</dbReference>
<accession>A0A0C3G6K8</accession>
<evidence type="ECO:0000313" key="1">
    <source>
        <dbReference type="EMBL" id="KIM86316.1"/>
    </source>
</evidence>
<dbReference type="AlphaFoldDB" id="A0A0C3G6K8"/>
<dbReference type="InParanoid" id="A0A0C3G6K8"/>
<dbReference type="HOGENOM" id="CLU_301893_0_0_1"/>
<name>A0A0C3G6K8_PILCF</name>
<dbReference type="STRING" id="765440.A0A0C3G6K8"/>